<protein>
    <submittedName>
        <fullName evidence="1">Uncharacterized protein</fullName>
    </submittedName>
</protein>
<accession>A0A7J8J0K6</accession>
<dbReference type="Proteomes" id="UP000550707">
    <property type="component" value="Unassembled WGS sequence"/>
</dbReference>
<sequence>MENSPLAGNSAWHLGSLSFLNSPDFPTHRVPQCSEIRQNHHDNVCTPHSAQWSSWLSRSVQTEHYRVGSEPPRMTSLGTSFHQDDQNACWFVTSLNPLVRWTVHWCKLQTNFLSLRILQWP</sequence>
<dbReference type="InParanoid" id="A0A7J8J0K6"/>
<comment type="caution">
    <text evidence="1">The sequence shown here is derived from an EMBL/GenBank/DDBJ whole genome shotgun (WGS) entry which is preliminary data.</text>
</comment>
<gene>
    <name evidence="1" type="ORF">HJG59_010331</name>
</gene>
<dbReference type="EMBL" id="JACASF010000003">
    <property type="protein sequence ID" value="KAF6489939.1"/>
    <property type="molecule type" value="Genomic_DNA"/>
</dbReference>
<keyword evidence="2" id="KW-1185">Reference proteome</keyword>
<reference evidence="1 2" key="1">
    <citation type="journal article" date="2020" name="Nature">
        <title>Six reference-quality genomes reveal evolution of bat adaptations.</title>
        <authorList>
            <person name="Jebb D."/>
            <person name="Huang Z."/>
            <person name="Pippel M."/>
            <person name="Hughes G.M."/>
            <person name="Lavrichenko K."/>
            <person name="Devanna P."/>
            <person name="Winkler S."/>
            <person name="Jermiin L.S."/>
            <person name="Skirmuntt E.C."/>
            <person name="Katzourakis A."/>
            <person name="Burkitt-Gray L."/>
            <person name="Ray D.A."/>
            <person name="Sullivan K.A.M."/>
            <person name="Roscito J.G."/>
            <person name="Kirilenko B.M."/>
            <person name="Davalos L.M."/>
            <person name="Corthals A.P."/>
            <person name="Power M.L."/>
            <person name="Jones G."/>
            <person name="Ransome R.D."/>
            <person name="Dechmann D.K.N."/>
            <person name="Locatelli A.G."/>
            <person name="Puechmaille S.J."/>
            <person name="Fedrigo O."/>
            <person name="Jarvis E.D."/>
            <person name="Hiller M."/>
            <person name="Vernes S.C."/>
            <person name="Myers E.W."/>
            <person name="Teeling E.C."/>
        </authorList>
    </citation>
    <scope>NUCLEOTIDE SEQUENCE [LARGE SCALE GENOMIC DNA]</scope>
    <source>
        <strain evidence="1">MMolMol1</strain>
        <tissue evidence="1">Muscle</tissue>
    </source>
</reference>
<dbReference type="AlphaFoldDB" id="A0A7J8J0K6"/>
<evidence type="ECO:0000313" key="1">
    <source>
        <dbReference type="EMBL" id="KAF6489939.1"/>
    </source>
</evidence>
<organism evidence="1 2">
    <name type="scientific">Molossus molossus</name>
    <name type="common">Pallas' mastiff bat</name>
    <name type="synonym">Vespertilio molossus</name>
    <dbReference type="NCBI Taxonomy" id="27622"/>
    <lineage>
        <taxon>Eukaryota</taxon>
        <taxon>Metazoa</taxon>
        <taxon>Chordata</taxon>
        <taxon>Craniata</taxon>
        <taxon>Vertebrata</taxon>
        <taxon>Euteleostomi</taxon>
        <taxon>Mammalia</taxon>
        <taxon>Eutheria</taxon>
        <taxon>Laurasiatheria</taxon>
        <taxon>Chiroptera</taxon>
        <taxon>Yangochiroptera</taxon>
        <taxon>Molossidae</taxon>
        <taxon>Molossus</taxon>
    </lineage>
</organism>
<proteinExistence type="predicted"/>
<name>A0A7J8J0K6_MOLMO</name>
<evidence type="ECO:0000313" key="2">
    <source>
        <dbReference type="Proteomes" id="UP000550707"/>
    </source>
</evidence>